<dbReference type="AlphaFoldDB" id="A0A1X1IDD7"/>
<proteinExistence type="predicted"/>
<dbReference type="Proteomes" id="UP000193160">
    <property type="component" value="Unassembled WGS sequence"/>
</dbReference>
<dbReference type="EMBL" id="NCUT01000029">
    <property type="protein sequence ID" value="ORO71098.1"/>
    <property type="molecule type" value="Genomic_DNA"/>
</dbReference>
<evidence type="ECO:0000313" key="2">
    <source>
        <dbReference type="Proteomes" id="UP000193160"/>
    </source>
</evidence>
<name>A0A1X1IDD7_STROR</name>
<organism evidence="1 2">
    <name type="scientific">Streptococcus oralis subsp. oralis</name>
    <dbReference type="NCBI Taxonomy" id="1891914"/>
    <lineage>
        <taxon>Bacteria</taxon>
        <taxon>Bacillati</taxon>
        <taxon>Bacillota</taxon>
        <taxon>Bacilli</taxon>
        <taxon>Lactobacillales</taxon>
        <taxon>Streptococcaceae</taxon>
        <taxon>Streptococcus</taxon>
    </lineage>
</organism>
<protein>
    <submittedName>
        <fullName evidence="1">Uncharacterized protein</fullName>
    </submittedName>
</protein>
<keyword evidence="2" id="KW-1185">Reference proteome</keyword>
<gene>
    <name evidence="1" type="ORF">B7712_07800</name>
</gene>
<evidence type="ECO:0000313" key="1">
    <source>
        <dbReference type="EMBL" id="ORO71098.1"/>
    </source>
</evidence>
<comment type="caution">
    <text evidence="1">The sequence shown here is derived from an EMBL/GenBank/DDBJ whole genome shotgun (WGS) entry which is preliminary data.</text>
</comment>
<accession>A0A1X1IDD7</accession>
<sequence length="348" mass="41195">MSFFEDELIKKVSVRFRELRGSRQIETISSGQVSTIKRIESGKNIKSGNFIPDSLLEDYSRIFNIKKDRLIFGTDSEIEELLEITFDNYFQEILSKKKINDELDNFNKSFIDYLCIFAKFSTWYNLDMTQVSSNFFETPWLLIKRKLARSFKNNVIKGIFNDMNRSFKFVEINQYFERWLENDLSDNFFPENIELLKKNTIFKIGYMVDTLMKEFIESDIPIIENDSIPFNFARAQRNPDYMPYFIVKTKEGDKLVRKDRPNEKDGVYPTKLVSLNRNLNRNEFTDLVKQNIAKFGGHVPGILTINSRASKYIQLELNDLMLNHVKDLTEYQKYLLGLIRFSELENFL</sequence>
<dbReference type="RefSeq" id="WP_084849817.1">
    <property type="nucleotide sequence ID" value="NZ_JABTEW010000002.1"/>
</dbReference>
<reference evidence="1 2" key="1">
    <citation type="journal article" date="2016" name="Eur. J. Clin. Microbiol. Infect. Dis.">
        <title>Whole genome sequencing as a tool for phylogenetic analysis of clinical strains of Mitis group streptococci.</title>
        <authorList>
            <person name="Rasmussen L.H."/>
            <person name="Dargis R."/>
            <person name="Hojholt K."/>
            <person name="Christensen J.J."/>
            <person name="Skovgaard O."/>
            <person name="Justesen U.S."/>
            <person name="Rosenvinge F.S."/>
            <person name="Moser C."/>
            <person name="Lukjancenko O."/>
            <person name="Rasmussen S."/>
            <person name="Nielsen X.C."/>
        </authorList>
    </citation>
    <scope>NUCLEOTIDE SEQUENCE [LARGE SCALE GENOMIC DNA]</scope>
    <source>
        <strain evidence="1 2">B_007274_11</strain>
    </source>
</reference>